<feature type="chain" id="PRO_5022718137" evidence="1">
    <location>
        <begin position="29"/>
        <end position="349"/>
    </location>
</feature>
<keyword evidence="3" id="KW-1185">Reference proteome</keyword>
<evidence type="ECO:0000313" key="3">
    <source>
        <dbReference type="Proteomes" id="UP000316095"/>
    </source>
</evidence>
<comment type="caution">
    <text evidence="2">The sequence shown here is derived from an EMBL/GenBank/DDBJ whole genome shotgun (WGS) entry which is preliminary data.</text>
</comment>
<dbReference type="InterPro" id="IPR011042">
    <property type="entry name" value="6-blade_b-propeller_TolB-like"/>
</dbReference>
<protein>
    <submittedName>
        <fullName evidence="2">NHL repeat protein</fullName>
    </submittedName>
</protein>
<dbReference type="SUPFAM" id="SSF101898">
    <property type="entry name" value="NHL repeat"/>
    <property type="match status" value="1"/>
</dbReference>
<dbReference type="RefSeq" id="WP_146504787.1">
    <property type="nucleotide sequence ID" value="NZ_SJPG01000001.1"/>
</dbReference>
<reference evidence="2 3" key="1">
    <citation type="submission" date="2019-02" db="EMBL/GenBank/DDBJ databases">
        <title>Deep-cultivation of Planctomycetes and their phenomic and genomic characterization uncovers novel biology.</title>
        <authorList>
            <person name="Wiegand S."/>
            <person name="Jogler M."/>
            <person name="Boedeker C."/>
            <person name="Pinto D."/>
            <person name="Vollmers J."/>
            <person name="Rivas-Marin E."/>
            <person name="Kohn T."/>
            <person name="Peeters S.H."/>
            <person name="Heuer A."/>
            <person name="Rast P."/>
            <person name="Oberbeckmann S."/>
            <person name="Bunk B."/>
            <person name="Jeske O."/>
            <person name="Meyerdierks A."/>
            <person name="Storesund J.E."/>
            <person name="Kallscheuer N."/>
            <person name="Luecker S."/>
            <person name="Lage O.M."/>
            <person name="Pohl T."/>
            <person name="Merkel B.J."/>
            <person name="Hornburger P."/>
            <person name="Mueller R.-W."/>
            <person name="Bruemmer F."/>
            <person name="Labrenz M."/>
            <person name="Spormann A.M."/>
            <person name="Op Den Camp H."/>
            <person name="Overmann J."/>
            <person name="Amann R."/>
            <person name="Jetten M.S.M."/>
            <person name="Mascher T."/>
            <person name="Medema M.H."/>
            <person name="Devos D.P."/>
            <person name="Kaster A.-K."/>
            <person name="Ovreas L."/>
            <person name="Rohde M."/>
            <person name="Galperin M.Y."/>
            <person name="Jogler C."/>
        </authorList>
    </citation>
    <scope>NUCLEOTIDE SEQUENCE [LARGE SCALE GENOMIC DNA]</scope>
    <source>
        <strain evidence="2 3">Pan54</strain>
    </source>
</reference>
<organism evidence="2 3">
    <name type="scientific">Rubinisphaera italica</name>
    <dbReference type="NCBI Taxonomy" id="2527969"/>
    <lineage>
        <taxon>Bacteria</taxon>
        <taxon>Pseudomonadati</taxon>
        <taxon>Planctomycetota</taxon>
        <taxon>Planctomycetia</taxon>
        <taxon>Planctomycetales</taxon>
        <taxon>Planctomycetaceae</taxon>
        <taxon>Rubinisphaera</taxon>
    </lineage>
</organism>
<gene>
    <name evidence="2" type="ORF">Pan54_37400</name>
</gene>
<dbReference type="EMBL" id="SJPG01000001">
    <property type="protein sequence ID" value="TWT62989.1"/>
    <property type="molecule type" value="Genomic_DNA"/>
</dbReference>
<dbReference type="AlphaFoldDB" id="A0A5C5XKC5"/>
<keyword evidence="1" id="KW-0732">Signal</keyword>
<feature type="signal peptide" evidence="1">
    <location>
        <begin position="1"/>
        <end position="28"/>
    </location>
</feature>
<evidence type="ECO:0000313" key="2">
    <source>
        <dbReference type="EMBL" id="TWT62989.1"/>
    </source>
</evidence>
<dbReference type="Gene3D" id="2.120.10.30">
    <property type="entry name" value="TolB, C-terminal domain"/>
    <property type="match status" value="1"/>
</dbReference>
<proteinExistence type="predicted"/>
<accession>A0A5C5XKC5</accession>
<name>A0A5C5XKC5_9PLAN</name>
<evidence type="ECO:0000256" key="1">
    <source>
        <dbReference type="SAM" id="SignalP"/>
    </source>
</evidence>
<sequence precursor="true">MTELKTITFAAVALFGLTLLMPNPNANAADAKEKSMKSRVVADQLDNPSGVAVHPKTGHVFFASRDGVHRLVPGKTGKVYDEISSYPTDVYGKGPKYNIGPLGVGFLGNDHIVVGDGSRPDGEELVRVYKISANPATQPVAEDSAEFTLGPIEQGEDSAKGEGNFYGVAVNKAGIFITANGDDTKGWILKADVKGGKPKALKAFIATKVATGVDAPVAITNGENGEIVVGQMGEMNVPGDSLLTVYNAKTGELLSSYETGLSDIAGLAFSPKTGKLYATDFSWAKPEDGGLFELTTDGKDVTVKKIMSLDKPTALAFDKRGRLYITVFGSAEEGSEANPGQLLMVPAGL</sequence>
<dbReference type="OrthoDB" id="210680at2"/>
<dbReference type="Proteomes" id="UP000316095">
    <property type="component" value="Unassembled WGS sequence"/>
</dbReference>